<keyword evidence="3" id="KW-0010">Activator</keyword>
<feature type="domain" description="HTH merR-type" evidence="5">
    <location>
        <begin position="1"/>
        <end position="71"/>
    </location>
</feature>
<dbReference type="GO" id="GO:0003700">
    <property type="term" value="F:DNA-binding transcription factor activity"/>
    <property type="evidence" value="ECO:0007669"/>
    <property type="project" value="InterPro"/>
</dbReference>
<keyword evidence="2" id="KW-0238">DNA-binding</keyword>
<dbReference type="PANTHER" id="PTHR30204:SF90">
    <property type="entry name" value="HTH-TYPE TRANSCRIPTIONAL ACTIVATOR MTA"/>
    <property type="match status" value="1"/>
</dbReference>
<dbReference type="InterPro" id="IPR047057">
    <property type="entry name" value="MerR_fam"/>
</dbReference>
<keyword evidence="4" id="KW-0804">Transcription</keyword>
<evidence type="ECO:0000256" key="3">
    <source>
        <dbReference type="ARBA" id="ARBA00023159"/>
    </source>
</evidence>
<evidence type="ECO:0000256" key="2">
    <source>
        <dbReference type="ARBA" id="ARBA00023125"/>
    </source>
</evidence>
<accession>A0A1G9XDX4</accession>
<organism evidence="6 7">
    <name type="scientific">Acetanaerobacterium elongatum</name>
    <dbReference type="NCBI Taxonomy" id="258515"/>
    <lineage>
        <taxon>Bacteria</taxon>
        <taxon>Bacillati</taxon>
        <taxon>Bacillota</taxon>
        <taxon>Clostridia</taxon>
        <taxon>Eubacteriales</taxon>
        <taxon>Oscillospiraceae</taxon>
        <taxon>Acetanaerobacterium</taxon>
    </lineage>
</organism>
<dbReference type="OrthoDB" id="9814833at2"/>
<dbReference type="SUPFAM" id="SSF46955">
    <property type="entry name" value="Putative DNA-binding domain"/>
    <property type="match status" value="1"/>
</dbReference>
<protein>
    <submittedName>
        <fullName evidence="6">Transcriptional regulator, MerR family</fullName>
    </submittedName>
</protein>
<keyword evidence="1" id="KW-0805">Transcription regulation</keyword>
<dbReference type="STRING" id="258515.SAMN05192585_10832"/>
<dbReference type="Gene3D" id="1.10.490.50">
    <property type="entry name" value="Antibiotic binding domain of TipA-like multidrug resistance regulators"/>
    <property type="match status" value="1"/>
</dbReference>
<dbReference type="SMART" id="SM00422">
    <property type="entry name" value="HTH_MERR"/>
    <property type="match status" value="1"/>
</dbReference>
<evidence type="ECO:0000259" key="5">
    <source>
        <dbReference type="PROSITE" id="PS50937"/>
    </source>
</evidence>
<gene>
    <name evidence="6" type="ORF">SAMN05192585_10832</name>
</gene>
<dbReference type="AlphaFoldDB" id="A0A1G9XDX4"/>
<sequence length="245" mass="28276">MNKTVNEVARVANVSVRTLHYYDEIGLLRPSALTDSGYRLYDEQALERLQQILFFRELDFPLCDIKRILENPSFNRREALEKHRSLLMLKRKRLDALIGLVDDSLKGEKTMSFKEFDTTEIENAQKQYAEEVKERWGSTDAYTESTKRTGNYNKEDWARITAEGDAIFKAFSQHLGEDSASPAVQKLVGDWQNHITKYYYSCTKEILAGLGEMYTADERFTKNMDKYGAGTAKLMSEAIRVYCAE</sequence>
<evidence type="ECO:0000256" key="1">
    <source>
        <dbReference type="ARBA" id="ARBA00023015"/>
    </source>
</evidence>
<dbReference type="Pfam" id="PF07739">
    <property type="entry name" value="TipAS"/>
    <property type="match status" value="1"/>
</dbReference>
<dbReference type="PANTHER" id="PTHR30204">
    <property type="entry name" value="REDOX-CYCLING DRUG-SENSING TRANSCRIPTIONAL ACTIVATOR SOXR"/>
    <property type="match status" value="1"/>
</dbReference>
<dbReference type="PRINTS" id="PR00040">
    <property type="entry name" value="HTHMERR"/>
</dbReference>
<reference evidence="6 7" key="1">
    <citation type="submission" date="2016-10" db="EMBL/GenBank/DDBJ databases">
        <authorList>
            <person name="de Groot N.N."/>
        </authorList>
    </citation>
    <scope>NUCLEOTIDE SEQUENCE [LARGE SCALE GENOMIC DNA]</scope>
    <source>
        <strain evidence="6 7">CGMCC 1.5012</strain>
    </source>
</reference>
<dbReference type="SUPFAM" id="SSF89082">
    <property type="entry name" value="Antibiotic binding domain of TipA-like multidrug resistance regulators"/>
    <property type="match status" value="1"/>
</dbReference>
<name>A0A1G9XDX4_9FIRM</name>
<dbReference type="RefSeq" id="WP_092638722.1">
    <property type="nucleotide sequence ID" value="NZ_FNID01000008.1"/>
</dbReference>
<evidence type="ECO:0000313" key="7">
    <source>
        <dbReference type="Proteomes" id="UP000199182"/>
    </source>
</evidence>
<dbReference type="InterPro" id="IPR012925">
    <property type="entry name" value="TipAS_dom"/>
</dbReference>
<dbReference type="Proteomes" id="UP000199182">
    <property type="component" value="Unassembled WGS sequence"/>
</dbReference>
<evidence type="ECO:0000256" key="4">
    <source>
        <dbReference type="ARBA" id="ARBA00023163"/>
    </source>
</evidence>
<dbReference type="InterPro" id="IPR036244">
    <property type="entry name" value="TipA-like_antibiotic-bd"/>
</dbReference>
<dbReference type="Gene3D" id="1.10.1660.10">
    <property type="match status" value="1"/>
</dbReference>
<dbReference type="GO" id="GO:0003677">
    <property type="term" value="F:DNA binding"/>
    <property type="evidence" value="ECO:0007669"/>
    <property type="project" value="UniProtKB-KW"/>
</dbReference>
<keyword evidence="7" id="KW-1185">Reference proteome</keyword>
<dbReference type="InterPro" id="IPR000551">
    <property type="entry name" value="MerR-type_HTH_dom"/>
</dbReference>
<evidence type="ECO:0000313" key="6">
    <source>
        <dbReference type="EMBL" id="SDM94485.1"/>
    </source>
</evidence>
<dbReference type="CDD" id="cd01106">
    <property type="entry name" value="HTH_TipAL-Mta"/>
    <property type="match status" value="1"/>
</dbReference>
<dbReference type="InterPro" id="IPR009061">
    <property type="entry name" value="DNA-bd_dom_put_sf"/>
</dbReference>
<proteinExistence type="predicted"/>
<dbReference type="EMBL" id="FNID01000008">
    <property type="protein sequence ID" value="SDM94485.1"/>
    <property type="molecule type" value="Genomic_DNA"/>
</dbReference>
<dbReference type="PROSITE" id="PS50937">
    <property type="entry name" value="HTH_MERR_2"/>
    <property type="match status" value="1"/>
</dbReference>
<dbReference type="Pfam" id="PF13411">
    <property type="entry name" value="MerR_1"/>
    <property type="match status" value="1"/>
</dbReference>